<evidence type="ECO:0000256" key="5">
    <source>
        <dbReference type="ARBA" id="ARBA00022833"/>
    </source>
</evidence>
<evidence type="ECO:0000313" key="12">
    <source>
        <dbReference type="EMBL" id="ADI73987.1"/>
    </source>
</evidence>
<organism evidence="12 13">
    <name type="scientific">Methanohalobium evestigatum (strain ATCC BAA-1072 / DSM 3721 / NBRC 107634 / OCM 161 / Z-7303)</name>
    <dbReference type="NCBI Taxonomy" id="644295"/>
    <lineage>
        <taxon>Archaea</taxon>
        <taxon>Methanobacteriati</taxon>
        <taxon>Methanobacteriota</taxon>
        <taxon>Stenosarchaea group</taxon>
        <taxon>Methanomicrobia</taxon>
        <taxon>Methanosarcinales</taxon>
        <taxon>Methanosarcinaceae</taxon>
        <taxon>Methanohalobium</taxon>
    </lineage>
</organism>
<dbReference type="PANTHER" id="PTHR42914:SF1">
    <property type="entry name" value="7-CYANO-7-DEAZAGUANINE SYNTHASE"/>
    <property type="match status" value="1"/>
</dbReference>
<feature type="binding site" evidence="11">
    <location>
        <position position="209"/>
    </location>
    <ligand>
        <name>Zn(2+)</name>
        <dbReference type="ChEBI" id="CHEBI:29105"/>
    </ligand>
</feature>
<dbReference type="STRING" id="644295.Metev_1105"/>
<dbReference type="CDD" id="cd01995">
    <property type="entry name" value="QueC-like"/>
    <property type="match status" value="1"/>
</dbReference>
<evidence type="ECO:0000256" key="4">
    <source>
        <dbReference type="ARBA" id="ARBA00022741"/>
    </source>
</evidence>
<dbReference type="Pfam" id="PF06508">
    <property type="entry name" value="QueC"/>
    <property type="match status" value="1"/>
</dbReference>
<dbReference type="GO" id="GO:0008270">
    <property type="term" value="F:zinc ion binding"/>
    <property type="evidence" value="ECO:0007669"/>
    <property type="project" value="UniProtKB-UniRule"/>
</dbReference>
<evidence type="ECO:0000256" key="3">
    <source>
        <dbReference type="ARBA" id="ARBA00022723"/>
    </source>
</evidence>
<name>D7E939_METEZ</name>
<dbReference type="GO" id="GO:0005524">
    <property type="term" value="F:ATP binding"/>
    <property type="evidence" value="ECO:0007669"/>
    <property type="project" value="UniProtKB-UniRule"/>
</dbReference>
<dbReference type="GO" id="GO:0016879">
    <property type="term" value="F:ligase activity, forming carbon-nitrogen bonds"/>
    <property type="evidence" value="ECO:0007669"/>
    <property type="project" value="UniProtKB-UniRule"/>
</dbReference>
<sequence>MGAISLLSSGLDSVAALTIAREITDVKLAIIFDYGQRSAKKEIEYSKKICTHFGIDYEVIKLDWLEKITNTSLVNKKEDVPELTLDDVSGKNATEKTEESAKNVWVPNRNGIFLNISAGFAESLECEYVIVGFNSEEGQTFPDNSPEFVDSMNTCLSYSTRNGVKILAPLVDYNKKDIINQALKSGTPLEWSWSCYHGRDLPCGVCESCIRRKHAFNELGIKDPLLVRLGMVDND</sequence>
<keyword evidence="3 11" id="KW-0479">Metal-binding</keyword>
<evidence type="ECO:0000256" key="2">
    <source>
        <dbReference type="ARBA" id="ARBA00022598"/>
    </source>
</evidence>
<comment type="catalytic activity">
    <reaction evidence="10 11">
        <text>7-carboxy-7-carbaguanine + NH4(+) + 2 ATP = 7-cyano-7-carbaguanine + 2 AMP + 2 diphosphate + 2 H(+)</text>
        <dbReference type="Rhea" id="RHEA:27982"/>
        <dbReference type="ChEBI" id="CHEBI:15378"/>
        <dbReference type="ChEBI" id="CHEBI:28938"/>
        <dbReference type="ChEBI" id="CHEBI:30616"/>
        <dbReference type="ChEBI" id="CHEBI:33019"/>
        <dbReference type="ChEBI" id="CHEBI:45075"/>
        <dbReference type="ChEBI" id="CHEBI:61036"/>
        <dbReference type="ChEBI" id="CHEBI:456215"/>
        <dbReference type="EC" id="6.3.4.20"/>
    </reaction>
</comment>
<accession>D7E939</accession>
<dbReference type="EC" id="6.3.4.20" evidence="9 11"/>
<dbReference type="Proteomes" id="UP000000391">
    <property type="component" value="Chromosome"/>
</dbReference>
<feature type="binding site" evidence="11">
    <location>
        <position position="195"/>
    </location>
    <ligand>
        <name>Zn(2+)</name>
        <dbReference type="ChEBI" id="CHEBI:29105"/>
    </ligand>
</feature>
<evidence type="ECO:0000256" key="8">
    <source>
        <dbReference type="ARBA" id="ARBA00037993"/>
    </source>
</evidence>
<comment type="function">
    <text evidence="7 11">Catalyzes the ATP-dependent conversion of 7-carboxy-7-deazaguanine (CDG) to 7-cyano-7-deazaguanine (preQ(0)).</text>
</comment>
<gene>
    <name evidence="11" type="primary">queC</name>
    <name evidence="12" type="ordered locus">Metev_1105</name>
</gene>
<comment type="pathway">
    <text evidence="1 11">Purine metabolism; 7-cyano-7-deazaguanine biosynthesis.</text>
</comment>
<evidence type="ECO:0000256" key="11">
    <source>
        <dbReference type="HAMAP-Rule" id="MF_01633"/>
    </source>
</evidence>
<keyword evidence="13" id="KW-1185">Reference proteome</keyword>
<dbReference type="AlphaFoldDB" id="D7E939"/>
<dbReference type="OrthoDB" id="6532at2157"/>
<dbReference type="GeneID" id="9346737"/>
<protein>
    <recommendedName>
        <fullName evidence="9 11">7-cyano-7-deazaguanine synthase</fullName>
        <ecNumber evidence="9 11">6.3.4.20</ecNumber>
    </recommendedName>
    <alternativeName>
        <fullName evidence="11">7-cyano-7-carbaguanine synthase</fullName>
    </alternativeName>
    <alternativeName>
        <fullName evidence="11">Archaeosine biosynthesis protein QueC</fullName>
    </alternativeName>
    <alternativeName>
        <fullName evidence="11">PreQ(0) synthase</fullName>
    </alternativeName>
</protein>
<reference evidence="12 13" key="1">
    <citation type="submission" date="2010-06" db="EMBL/GenBank/DDBJ databases">
        <title>Complete sequence chromosome of Methanohalobium evestigatum Z-7303.</title>
        <authorList>
            <consortium name="US DOE Joint Genome Institute"/>
            <person name="Lucas S."/>
            <person name="Copeland A."/>
            <person name="Lapidus A."/>
            <person name="Cheng J.-F."/>
            <person name="Bruce D."/>
            <person name="Goodwin L."/>
            <person name="Pitluck S."/>
            <person name="Saunders E."/>
            <person name="Detter J.C."/>
            <person name="Han C."/>
            <person name="Tapia R."/>
            <person name="Land M."/>
            <person name="Hauser L."/>
            <person name="Kyrpides N."/>
            <person name="Mikhailova N."/>
            <person name="Sieprawska-Lupa M."/>
            <person name="Whitman W.B."/>
            <person name="Anderson I."/>
            <person name="Woyke T."/>
        </authorList>
    </citation>
    <scope>NUCLEOTIDE SEQUENCE [LARGE SCALE GENOMIC DNA]</scope>
    <source>
        <strain evidence="13">ATCC BAA-1072 / DSM 3721 / NBRC 107634 / OCM 161 / Z-7303</strain>
    </source>
</reference>
<dbReference type="RefSeq" id="WP_013194554.1">
    <property type="nucleotide sequence ID" value="NC_014253.1"/>
</dbReference>
<keyword evidence="6 11" id="KW-0067">ATP-binding</keyword>
<evidence type="ECO:0000256" key="9">
    <source>
        <dbReference type="ARBA" id="ARBA00039149"/>
    </source>
</evidence>
<keyword evidence="5 11" id="KW-0862">Zinc</keyword>
<feature type="binding site" evidence="11">
    <location>
        <begin position="7"/>
        <end position="17"/>
    </location>
    <ligand>
        <name>ATP</name>
        <dbReference type="ChEBI" id="CHEBI:30616"/>
    </ligand>
</feature>
<evidence type="ECO:0000256" key="1">
    <source>
        <dbReference type="ARBA" id="ARBA00005061"/>
    </source>
</evidence>
<proteinExistence type="inferred from homology"/>
<keyword evidence="4 11" id="KW-0547">Nucleotide-binding</keyword>
<evidence type="ECO:0000256" key="10">
    <source>
        <dbReference type="ARBA" id="ARBA00047890"/>
    </source>
</evidence>
<dbReference type="KEGG" id="mev:Metev_1105"/>
<dbReference type="InterPro" id="IPR014729">
    <property type="entry name" value="Rossmann-like_a/b/a_fold"/>
</dbReference>
<dbReference type="Gene3D" id="3.40.50.620">
    <property type="entry name" value="HUPs"/>
    <property type="match status" value="1"/>
</dbReference>
<comment type="cofactor">
    <cofactor evidence="11">
        <name>Zn(2+)</name>
        <dbReference type="ChEBI" id="CHEBI:29105"/>
    </cofactor>
    <text evidence="11">Binds 1 zinc ion per subunit.</text>
</comment>
<dbReference type="PIRSF" id="PIRSF006293">
    <property type="entry name" value="ExsB"/>
    <property type="match status" value="1"/>
</dbReference>
<comment type="similarity">
    <text evidence="8 11">Belongs to the QueC family.</text>
</comment>
<feature type="binding site" evidence="11">
    <location>
        <position position="203"/>
    </location>
    <ligand>
        <name>Zn(2+)</name>
        <dbReference type="ChEBI" id="CHEBI:29105"/>
    </ligand>
</feature>
<evidence type="ECO:0000256" key="6">
    <source>
        <dbReference type="ARBA" id="ARBA00022840"/>
    </source>
</evidence>
<feature type="binding site" evidence="11">
    <location>
        <position position="206"/>
    </location>
    <ligand>
        <name>Zn(2+)</name>
        <dbReference type="ChEBI" id="CHEBI:29105"/>
    </ligand>
</feature>
<evidence type="ECO:0000256" key="7">
    <source>
        <dbReference type="ARBA" id="ARBA00037768"/>
    </source>
</evidence>
<dbReference type="EMBL" id="CP002069">
    <property type="protein sequence ID" value="ADI73987.1"/>
    <property type="molecule type" value="Genomic_DNA"/>
</dbReference>
<dbReference type="SUPFAM" id="SSF52402">
    <property type="entry name" value="Adenine nucleotide alpha hydrolases-like"/>
    <property type="match status" value="1"/>
</dbReference>
<dbReference type="HOGENOM" id="CLU_081854_1_0_2"/>
<dbReference type="InterPro" id="IPR018317">
    <property type="entry name" value="QueC"/>
</dbReference>
<dbReference type="HAMAP" id="MF_01633">
    <property type="entry name" value="QueC"/>
    <property type="match status" value="1"/>
</dbReference>
<dbReference type="NCBIfam" id="TIGR00364">
    <property type="entry name" value="7-cyano-7-deazaguanine synthase QueC"/>
    <property type="match status" value="1"/>
</dbReference>
<evidence type="ECO:0000313" key="13">
    <source>
        <dbReference type="Proteomes" id="UP000000391"/>
    </source>
</evidence>
<dbReference type="PANTHER" id="PTHR42914">
    <property type="entry name" value="7-CYANO-7-DEAZAGUANINE SYNTHASE"/>
    <property type="match status" value="1"/>
</dbReference>
<dbReference type="UniPathway" id="UPA00391"/>
<keyword evidence="2 11" id="KW-0436">Ligase</keyword>